<reference evidence="1 2" key="1">
    <citation type="journal article" date="2022" name="Hortic Res">
        <title>The genome of Dioscorea zingiberensis sheds light on the biosynthesis, origin and evolution of the medicinally important diosgenin saponins.</title>
        <authorList>
            <person name="Li Y."/>
            <person name="Tan C."/>
            <person name="Li Z."/>
            <person name="Guo J."/>
            <person name="Li S."/>
            <person name="Chen X."/>
            <person name="Wang C."/>
            <person name="Dai X."/>
            <person name="Yang H."/>
            <person name="Song W."/>
            <person name="Hou L."/>
            <person name="Xu J."/>
            <person name="Tong Z."/>
            <person name="Xu A."/>
            <person name="Yuan X."/>
            <person name="Wang W."/>
            <person name="Yang Q."/>
            <person name="Chen L."/>
            <person name="Sun Z."/>
            <person name="Wang K."/>
            <person name="Pan B."/>
            <person name="Chen J."/>
            <person name="Bao Y."/>
            <person name="Liu F."/>
            <person name="Qi X."/>
            <person name="Gang D.R."/>
            <person name="Wen J."/>
            <person name="Li J."/>
        </authorList>
    </citation>
    <scope>NUCLEOTIDE SEQUENCE [LARGE SCALE GENOMIC DNA]</scope>
    <source>
        <strain evidence="1">Dzin_1.0</strain>
    </source>
</reference>
<comment type="caution">
    <text evidence="1">The sequence shown here is derived from an EMBL/GenBank/DDBJ whole genome shotgun (WGS) entry which is preliminary data.</text>
</comment>
<dbReference type="AlphaFoldDB" id="A0A9D5BSV2"/>
<evidence type="ECO:0000313" key="1">
    <source>
        <dbReference type="EMBL" id="KAJ0960132.1"/>
    </source>
</evidence>
<organism evidence="1 2">
    <name type="scientific">Dioscorea zingiberensis</name>
    <dbReference type="NCBI Taxonomy" id="325984"/>
    <lineage>
        <taxon>Eukaryota</taxon>
        <taxon>Viridiplantae</taxon>
        <taxon>Streptophyta</taxon>
        <taxon>Embryophyta</taxon>
        <taxon>Tracheophyta</taxon>
        <taxon>Spermatophyta</taxon>
        <taxon>Magnoliopsida</taxon>
        <taxon>Liliopsida</taxon>
        <taxon>Dioscoreales</taxon>
        <taxon>Dioscoreaceae</taxon>
        <taxon>Dioscorea</taxon>
    </lineage>
</organism>
<dbReference type="PANTHER" id="PTHR33710:SF71">
    <property type="entry name" value="ENDONUCLEASE_EXONUCLEASE_PHOSPHATASE DOMAIN-CONTAINING PROTEIN"/>
    <property type="match status" value="1"/>
</dbReference>
<dbReference type="Gene3D" id="3.60.10.10">
    <property type="entry name" value="Endonuclease/exonuclease/phosphatase"/>
    <property type="match status" value="1"/>
</dbReference>
<sequence length="176" mass="21333">MHLNSFLVNNNLMELETIGNPFTWCNNQRGLTKIWAKLDRFFVNESWAESMVHYQVNRLSRSYSDHWPLLLDCSTQRSKYAKPFRFENHWIDYPQCRNNIENIWRTTNLSNPLHDLSHRIHNLQRDLIKKCRRTTNGIENQIRLTEQEIEKLEAKDCIRQLDVREWTKLKILNNKH</sequence>
<evidence type="ECO:0008006" key="3">
    <source>
        <dbReference type="Google" id="ProtNLM"/>
    </source>
</evidence>
<protein>
    <recommendedName>
        <fullName evidence="3">Endonuclease/exonuclease/phosphatase domain-containing protein</fullName>
    </recommendedName>
</protein>
<dbReference type="EMBL" id="JAGGNH010000109">
    <property type="protein sequence ID" value="KAJ0960132.1"/>
    <property type="molecule type" value="Genomic_DNA"/>
</dbReference>
<dbReference type="Proteomes" id="UP001085076">
    <property type="component" value="Unassembled WGS sequence"/>
</dbReference>
<dbReference type="InterPro" id="IPR036691">
    <property type="entry name" value="Endo/exonu/phosph_ase_sf"/>
</dbReference>
<accession>A0A9D5BSV2</accession>
<dbReference type="SUPFAM" id="SSF56219">
    <property type="entry name" value="DNase I-like"/>
    <property type="match status" value="1"/>
</dbReference>
<name>A0A9D5BSV2_9LILI</name>
<keyword evidence="2" id="KW-1185">Reference proteome</keyword>
<dbReference type="PANTHER" id="PTHR33710">
    <property type="entry name" value="BNAC02G09200D PROTEIN"/>
    <property type="match status" value="1"/>
</dbReference>
<evidence type="ECO:0000313" key="2">
    <source>
        <dbReference type="Proteomes" id="UP001085076"/>
    </source>
</evidence>
<dbReference type="OrthoDB" id="682716at2759"/>
<gene>
    <name evidence="1" type="ORF">J5N97_002080</name>
</gene>
<proteinExistence type="predicted"/>